<dbReference type="Proteomes" id="UP000199643">
    <property type="component" value="Unassembled WGS sequence"/>
</dbReference>
<protein>
    <submittedName>
        <fullName evidence="2">RadC-like JAB domain-containing protein</fullName>
    </submittedName>
</protein>
<dbReference type="EMBL" id="FNCH01000010">
    <property type="protein sequence ID" value="SDG71944.1"/>
    <property type="molecule type" value="Genomic_DNA"/>
</dbReference>
<proteinExistence type="predicted"/>
<name>A0A1G7WJ99_9SPHI</name>
<sequence length="148" mass="17336">MQPTKNQIALAELKFSYEALNRPLDVSKAETSFNLLKQLRSRPLSKDKVEWYIMFVNENHQVFSWYELTKQKQNPSYVKQIGGLAIACNAYGILILNYCDIIRVDANELDERFLKSCFNTCEELKIEIIDYMICSPQSYLSLRESYKD</sequence>
<organism evidence="2 3">
    <name type="scientific">Pedobacter terrae</name>
    <dbReference type="NCBI Taxonomy" id="405671"/>
    <lineage>
        <taxon>Bacteria</taxon>
        <taxon>Pseudomonadati</taxon>
        <taxon>Bacteroidota</taxon>
        <taxon>Sphingobacteriia</taxon>
        <taxon>Sphingobacteriales</taxon>
        <taxon>Sphingobacteriaceae</taxon>
        <taxon>Pedobacter</taxon>
    </lineage>
</organism>
<dbReference type="Pfam" id="PF04002">
    <property type="entry name" value="RadC"/>
    <property type="match status" value="1"/>
</dbReference>
<dbReference type="InterPro" id="IPR025657">
    <property type="entry name" value="RadC_JAB"/>
</dbReference>
<dbReference type="AlphaFoldDB" id="A0A1G7WJ99"/>
<dbReference type="OrthoDB" id="759672at2"/>
<feature type="domain" description="RadC-like JAB" evidence="1">
    <location>
        <begin position="45"/>
        <end position="145"/>
    </location>
</feature>
<keyword evidence="3" id="KW-1185">Reference proteome</keyword>
<gene>
    <name evidence="2" type="ORF">SAMN05421827_1105</name>
</gene>
<dbReference type="Gene3D" id="3.40.140.10">
    <property type="entry name" value="Cytidine Deaminase, domain 2"/>
    <property type="match status" value="1"/>
</dbReference>
<accession>A0A1G7WJ99</accession>
<evidence type="ECO:0000313" key="3">
    <source>
        <dbReference type="Proteomes" id="UP000199643"/>
    </source>
</evidence>
<evidence type="ECO:0000313" key="2">
    <source>
        <dbReference type="EMBL" id="SDG71944.1"/>
    </source>
</evidence>
<dbReference type="RefSeq" id="WP_090500729.1">
    <property type="nucleotide sequence ID" value="NZ_FNCH01000010.1"/>
</dbReference>
<reference evidence="3" key="1">
    <citation type="submission" date="2016-10" db="EMBL/GenBank/DDBJ databases">
        <authorList>
            <person name="Varghese N."/>
            <person name="Submissions S."/>
        </authorList>
    </citation>
    <scope>NUCLEOTIDE SEQUENCE [LARGE SCALE GENOMIC DNA]</scope>
    <source>
        <strain evidence="3">DSM 17933</strain>
    </source>
</reference>
<evidence type="ECO:0000259" key="1">
    <source>
        <dbReference type="Pfam" id="PF04002"/>
    </source>
</evidence>